<protein>
    <recommendedName>
        <fullName evidence="1">Lnb N-terminal periplasmic domain-containing protein</fullName>
    </recommendedName>
</protein>
<evidence type="ECO:0000313" key="3">
    <source>
        <dbReference type="Proteomes" id="UP000218113"/>
    </source>
</evidence>
<gene>
    <name evidence="2" type="ORF">COB67_12300</name>
</gene>
<dbReference type="Pfam" id="PF13387">
    <property type="entry name" value="Lnb_N"/>
    <property type="match status" value="1"/>
</dbReference>
<reference evidence="3" key="1">
    <citation type="submission" date="2017-08" db="EMBL/GenBank/DDBJ databases">
        <title>A dynamic microbial community with high functional redundancy inhabits the cold, oxic subseafloor aquifer.</title>
        <authorList>
            <person name="Tully B.J."/>
            <person name="Wheat C.G."/>
            <person name="Glazer B.T."/>
            <person name="Huber J.A."/>
        </authorList>
    </citation>
    <scope>NUCLEOTIDE SEQUENCE [LARGE SCALE GENOMIC DNA]</scope>
</reference>
<name>A0A2A4SRV9_9DELT</name>
<feature type="domain" description="Lnb N-terminal periplasmic" evidence="1">
    <location>
        <begin position="1"/>
        <end position="36"/>
    </location>
</feature>
<accession>A0A2A4SRV9</accession>
<dbReference type="AlphaFoldDB" id="A0A2A4SRV9"/>
<sequence length="36" mass="4370">MPYYEKVREYSDGDIRDILEFDLELPSEAINRLIEH</sequence>
<evidence type="ECO:0000313" key="2">
    <source>
        <dbReference type="EMBL" id="PCI23932.1"/>
    </source>
</evidence>
<comment type="caution">
    <text evidence="2">The sequence shown here is derived from an EMBL/GenBank/DDBJ whole genome shotgun (WGS) entry which is preliminary data.</text>
</comment>
<dbReference type="InterPro" id="IPR025178">
    <property type="entry name" value="Lnb_N"/>
</dbReference>
<evidence type="ECO:0000259" key="1">
    <source>
        <dbReference type="Pfam" id="PF13387"/>
    </source>
</evidence>
<proteinExistence type="predicted"/>
<organism evidence="2 3">
    <name type="scientific">SAR324 cluster bacterium</name>
    <dbReference type="NCBI Taxonomy" id="2024889"/>
    <lineage>
        <taxon>Bacteria</taxon>
        <taxon>Deltaproteobacteria</taxon>
        <taxon>SAR324 cluster</taxon>
    </lineage>
</organism>
<dbReference type="Proteomes" id="UP000218113">
    <property type="component" value="Unassembled WGS sequence"/>
</dbReference>
<dbReference type="EMBL" id="NVSR01000133">
    <property type="protein sequence ID" value="PCI23932.1"/>
    <property type="molecule type" value="Genomic_DNA"/>
</dbReference>